<dbReference type="AlphaFoldDB" id="A0A9W7A8F5"/>
<evidence type="ECO:0000313" key="2">
    <source>
        <dbReference type="EMBL" id="GMH64523.1"/>
    </source>
</evidence>
<proteinExistence type="predicted"/>
<feature type="chain" id="PRO_5040733293" evidence="1">
    <location>
        <begin position="17"/>
        <end position="143"/>
    </location>
</feature>
<dbReference type="Proteomes" id="UP001162640">
    <property type="component" value="Unassembled WGS sequence"/>
</dbReference>
<gene>
    <name evidence="2" type="ORF">TL16_g03981</name>
</gene>
<organism evidence="2 3">
    <name type="scientific">Triparma laevis f. inornata</name>
    <dbReference type="NCBI Taxonomy" id="1714386"/>
    <lineage>
        <taxon>Eukaryota</taxon>
        <taxon>Sar</taxon>
        <taxon>Stramenopiles</taxon>
        <taxon>Ochrophyta</taxon>
        <taxon>Bolidophyceae</taxon>
        <taxon>Parmales</taxon>
        <taxon>Triparmaceae</taxon>
        <taxon>Triparma</taxon>
    </lineage>
</organism>
<comment type="caution">
    <text evidence="2">The sequence shown here is derived from an EMBL/GenBank/DDBJ whole genome shotgun (WGS) entry which is preliminary data.</text>
</comment>
<keyword evidence="1" id="KW-0732">Signal</keyword>
<protein>
    <submittedName>
        <fullName evidence="2">Uncharacterized protein</fullName>
    </submittedName>
</protein>
<evidence type="ECO:0000313" key="3">
    <source>
        <dbReference type="Proteomes" id="UP001162640"/>
    </source>
</evidence>
<sequence>MISILPLITFPSSSLAVYSLSTGEKVKKPTSIPEAYLRLSSARSELDMTISTYDKIKAGGGDNVRRYLGTVGTSSSIFGLKPVFKLLQDSASDIITFIDATEEFDRALVSADSAAYSSMFVEFSAAKGTPEEYYDKALVRATR</sequence>
<evidence type="ECO:0000256" key="1">
    <source>
        <dbReference type="SAM" id="SignalP"/>
    </source>
</evidence>
<reference evidence="3" key="1">
    <citation type="journal article" date="2023" name="Commun. Biol.">
        <title>Genome analysis of Parmales, the sister group of diatoms, reveals the evolutionary specialization of diatoms from phago-mixotrophs to photoautotrophs.</title>
        <authorList>
            <person name="Ban H."/>
            <person name="Sato S."/>
            <person name="Yoshikawa S."/>
            <person name="Yamada K."/>
            <person name="Nakamura Y."/>
            <person name="Ichinomiya M."/>
            <person name="Sato N."/>
            <person name="Blanc-Mathieu R."/>
            <person name="Endo H."/>
            <person name="Kuwata A."/>
            <person name="Ogata H."/>
        </authorList>
    </citation>
    <scope>NUCLEOTIDE SEQUENCE [LARGE SCALE GENOMIC DNA]</scope>
</reference>
<feature type="signal peptide" evidence="1">
    <location>
        <begin position="1"/>
        <end position="16"/>
    </location>
</feature>
<name>A0A9W7A8F5_9STRA</name>
<dbReference type="EMBL" id="BLQM01000107">
    <property type="protein sequence ID" value="GMH64523.1"/>
    <property type="molecule type" value="Genomic_DNA"/>
</dbReference>
<accession>A0A9W7A8F5</accession>